<dbReference type="Pfam" id="PF13004">
    <property type="entry name" value="BACON"/>
    <property type="match status" value="1"/>
</dbReference>
<keyword evidence="4" id="KW-0843">Virulence</keyword>
<accession>A0A1T4NR29</accession>
<name>A0A1T4NR29_PORCN</name>
<keyword evidence="3" id="KW-0378">Hydrolase</keyword>
<evidence type="ECO:0000256" key="3">
    <source>
        <dbReference type="ARBA" id="ARBA00022807"/>
    </source>
</evidence>
<dbReference type="Proteomes" id="UP000189956">
    <property type="component" value="Unassembled WGS sequence"/>
</dbReference>
<dbReference type="InterPro" id="IPR024361">
    <property type="entry name" value="BACON"/>
</dbReference>
<dbReference type="GO" id="GO:0006508">
    <property type="term" value="P:proteolysis"/>
    <property type="evidence" value="ECO:0007669"/>
    <property type="project" value="UniProtKB-KW"/>
</dbReference>
<evidence type="ECO:0000256" key="2">
    <source>
        <dbReference type="ARBA" id="ARBA00022670"/>
    </source>
</evidence>
<comment type="similarity">
    <text evidence="1">Belongs to the peptidase C25 family.</text>
</comment>
<dbReference type="CDD" id="cd14948">
    <property type="entry name" value="BACON"/>
    <property type="match status" value="2"/>
</dbReference>
<dbReference type="PROSITE" id="PS51257">
    <property type="entry name" value="PROKAR_LIPOPROTEIN"/>
    <property type="match status" value="1"/>
</dbReference>
<dbReference type="Gene3D" id="2.60.40.10">
    <property type="entry name" value="Immunoglobulins"/>
    <property type="match status" value="2"/>
</dbReference>
<dbReference type="EMBL" id="FUWL01000025">
    <property type="protein sequence ID" value="SJZ81730.1"/>
    <property type="molecule type" value="Genomic_DNA"/>
</dbReference>
<sequence length="499" mass="55965">MKKLLPIILYALLCMVVVSLTSCVKDVMDEPTLSVSHSGDVRIPSEGKEVVIPLLTNQTNWQSICNAEWITLRAAGNTLLIEAAPNPTIVERIAEVLVIAGNKSVQLSVVQSPSSAGLVEVDPGALEAKRTAGEYRIAVRGNTDTWTVEKPSDVDWVKVFARPRYGEVVLYLDENKSNATRTCRLTIHNGGTVKAFEIHQEGYPHYFLPYMVWGSDFRDAEAFEIARHSRVTSRPRPANPLASQREIPDFGFSTVSSAFQQVRYEYLNLGTTFLYKATLIAADSTVVRGVDFKKFLADERYVPNTSLTSTDLISYYEHPEKGINLQVTLFKDSKEAQLIFTPIVEQDKAYTLPERLPMGFPITETATKDEVEAWETKNGGELSAKITEALGVPFYFAPEPYYSRQYMYDAVTNKILDTSVVTLAPEYKGMYRYGGLTFITKEMGAIITAAGFKYHSHDMRRGAYFYHNEAENLRLAVSILRMGGMELTRCQFNVLKKSK</sequence>
<evidence type="ECO:0000256" key="4">
    <source>
        <dbReference type="ARBA" id="ARBA00023026"/>
    </source>
</evidence>
<evidence type="ECO:0000259" key="5">
    <source>
        <dbReference type="Pfam" id="PF13004"/>
    </source>
</evidence>
<proteinExistence type="inferred from homology"/>
<keyword evidence="3" id="KW-0788">Thiol protease</keyword>
<dbReference type="InterPro" id="IPR013783">
    <property type="entry name" value="Ig-like_fold"/>
</dbReference>
<keyword evidence="2" id="KW-0645">Protease</keyword>
<feature type="domain" description="BACON" evidence="5">
    <location>
        <begin position="59"/>
        <end position="111"/>
    </location>
</feature>
<protein>
    <submittedName>
        <fullName evidence="6">Putative binding domain-containing protein, N-terminal</fullName>
    </submittedName>
</protein>
<evidence type="ECO:0000256" key="1">
    <source>
        <dbReference type="ARBA" id="ARBA00006067"/>
    </source>
</evidence>
<gene>
    <name evidence="6" type="ORF">SAMN02745205_01978</name>
</gene>
<reference evidence="6 7" key="1">
    <citation type="submission" date="2017-02" db="EMBL/GenBank/DDBJ databases">
        <authorList>
            <person name="Peterson S.W."/>
        </authorList>
    </citation>
    <scope>NUCLEOTIDE SEQUENCE [LARGE SCALE GENOMIC DNA]</scope>
    <source>
        <strain evidence="6 7">ATCC 700135</strain>
    </source>
</reference>
<dbReference type="AlphaFoldDB" id="A0A1T4NR29"/>
<evidence type="ECO:0000313" key="7">
    <source>
        <dbReference type="Proteomes" id="UP000189956"/>
    </source>
</evidence>
<dbReference type="GO" id="GO:0008234">
    <property type="term" value="F:cysteine-type peptidase activity"/>
    <property type="evidence" value="ECO:0007669"/>
    <property type="project" value="UniProtKB-KW"/>
</dbReference>
<evidence type="ECO:0000313" key="6">
    <source>
        <dbReference type="EMBL" id="SJZ81730.1"/>
    </source>
</evidence>
<organism evidence="6 7">
    <name type="scientific">Porphyromonas cangingivalis</name>
    <dbReference type="NCBI Taxonomy" id="36874"/>
    <lineage>
        <taxon>Bacteria</taxon>
        <taxon>Pseudomonadati</taxon>
        <taxon>Bacteroidota</taxon>
        <taxon>Bacteroidia</taxon>
        <taxon>Bacteroidales</taxon>
        <taxon>Porphyromonadaceae</taxon>
        <taxon>Porphyromonas</taxon>
    </lineage>
</organism>
<dbReference type="RefSeq" id="WP_025839390.1">
    <property type="nucleotide sequence ID" value="NZ_FUWL01000025.1"/>
</dbReference>